<evidence type="ECO:0008006" key="3">
    <source>
        <dbReference type="Google" id="ProtNLM"/>
    </source>
</evidence>
<organism evidence="1 2">
    <name type="scientific">Neisseria elongata</name>
    <dbReference type="NCBI Taxonomy" id="495"/>
    <lineage>
        <taxon>Bacteria</taxon>
        <taxon>Pseudomonadati</taxon>
        <taxon>Pseudomonadota</taxon>
        <taxon>Betaproteobacteria</taxon>
        <taxon>Neisseriales</taxon>
        <taxon>Neisseriaceae</taxon>
        <taxon>Neisseria</taxon>
    </lineage>
</organism>
<dbReference type="Proteomes" id="UP000254927">
    <property type="component" value="Unassembled WGS sequence"/>
</dbReference>
<dbReference type="SUPFAM" id="SSF160631">
    <property type="entry name" value="SMI1/KNR4-like"/>
    <property type="match status" value="1"/>
</dbReference>
<gene>
    <name evidence="1" type="ORF">NCTC10660_00369</name>
</gene>
<evidence type="ECO:0000313" key="1">
    <source>
        <dbReference type="EMBL" id="STZ66903.1"/>
    </source>
</evidence>
<accession>A0A378TY93</accession>
<dbReference type="Gene3D" id="3.40.1580.10">
    <property type="entry name" value="SMI1/KNR4-like"/>
    <property type="match status" value="1"/>
</dbReference>
<dbReference type="AlphaFoldDB" id="A0A378TY93"/>
<protein>
    <recommendedName>
        <fullName evidence="3">SMI1/KNR4 family protein</fullName>
    </recommendedName>
</protein>
<reference evidence="1 2" key="1">
    <citation type="submission" date="2018-06" db="EMBL/GenBank/DDBJ databases">
        <authorList>
            <consortium name="Pathogen Informatics"/>
            <person name="Doyle S."/>
        </authorList>
    </citation>
    <scope>NUCLEOTIDE SEQUENCE [LARGE SCALE GENOMIC DNA]</scope>
    <source>
        <strain evidence="1 2">NCTC10660</strain>
    </source>
</reference>
<proteinExistence type="predicted"/>
<dbReference type="EMBL" id="UGQW01000002">
    <property type="protein sequence ID" value="STZ66903.1"/>
    <property type="molecule type" value="Genomic_DNA"/>
</dbReference>
<name>A0A378TY93_NEIEL</name>
<evidence type="ECO:0000313" key="2">
    <source>
        <dbReference type="Proteomes" id="UP000254927"/>
    </source>
</evidence>
<dbReference type="InterPro" id="IPR037883">
    <property type="entry name" value="Knr4/Smi1-like_sf"/>
</dbReference>
<dbReference type="RefSeq" id="WP_074894469.1">
    <property type="nucleotide sequence ID" value="NZ_CP031252.1"/>
</dbReference>
<sequence>MWYEKFNFLSREAPASDEDLSCFFRAADKYIGDEGIRALAQAFPEAGVVGKFAATCLRLPDYFYIPKEMEQLWRYAVSGEIEGNGREFGYFSPKDVVEFYFSYEFWCYAPHFLPVAFDGGGIFYAYDFRQPDDLRIVLADSGFYGEKEGEYTPAGKTLAEVLSRKPD</sequence>
<dbReference type="GeneID" id="93351382"/>